<dbReference type="AlphaFoldDB" id="A0A9D1HAN2"/>
<comment type="catalytic activity">
    <reaction evidence="1">
        <text>Hydrolyzes the link between N-acetylmuramoyl residues and L-amino acid residues in certain cell-wall glycopeptides.</text>
        <dbReference type="EC" id="3.5.1.28"/>
    </reaction>
</comment>
<dbReference type="PANTHER" id="PTHR30404:SF0">
    <property type="entry name" value="N-ACETYLMURAMOYL-L-ALANINE AMIDASE AMIC"/>
    <property type="match status" value="1"/>
</dbReference>
<evidence type="ECO:0000259" key="5">
    <source>
        <dbReference type="SMART" id="SM00646"/>
    </source>
</evidence>
<evidence type="ECO:0000313" key="7">
    <source>
        <dbReference type="Proteomes" id="UP000824161"/>
    </source>
</evidence>
<organism evidence="6 7">
    <name type="scientific">Candidatus Merdimorpha stercoravium</name>
    <dbReference type="NCBI Taxonomy" id="2840863"/>
    <lineage>
        <taxon>Bacteria</taxon>
        <taxon>Pseudomonadati</taxon>
        <taxon>Bacteroidota</taxon>
        <taxon>Flavobacteriia</taxon>
        <taxon>Flavobacteriales</taxon>
        <taxon>Candidatus Merdimorpha</taxon>
    </lineage>
</organism>
<keyword evidence="4" id="KW-0732">Signal</keyword>
<feature type="domain" description="MurNAc-LAA" evidence="5">
    <location>
        <begin position="105"/>
        <end position="263"/>
    </location>
</feature>
<evidence type="ECO:0000256" key="4">
    <source>
        <dbReference type="SAM" id="SignalP"/>
    </source>
</evidence>
<keyword evidence="3" id="KW-0378">Hydrolase</keyword>
<dbReference type="EMBL" id="DVLY01000103">
    <property type="protein sequence ID" value="HIT98064.1"/>
    <property type="molecule type" value="Genomic_DNA"/>
</dbReference>
<reference evidence="6" key="2">
    <citation type="journal article" date="2021" name="PeerJ">
        <title>Extensive microbial diversity within the chicken gut microbiome revealed by metagenomics and culture.</title>
        <authorList>
            <person name="Gilroy R."/>
            <person name="Ravi A."/>
            <person name="Getino M."/>
            <person name="Pursley I."/>
            <person name="Horton D.L."/>
            <person name="Alikhan N.F."/>
            <person name="Baker D."/>
            <person name="Gharbi K."/>
            <person name="Hall N."/>
            <person name="Watson M."/>
            <person name="Adriaenssens E.M."/>
            <person name="Foster-Nyarko E."/>
            <person name="Jarju S."/>
            <person name="Secka A."/>
            <person name="Antonio M."/>
            <person name="Oren A."/>
            <person name="Chaudhuri R.R."/>
            <person name="La Ragione R."/>
            <person name="Hildebrand F."/>
            <person name="Pallen M.J."/>
        </authorList>
    </citation>
    <scope>NUCLEOTIDE SEQUENCE</scope>
    <source>
        <strain evidence="6">1383</strain>
    </source>
</reference>
<dbReference type="GO" id="GO:0030288">
    <property type="term" value="C:outer membrane-bounded periplasmic space"/>
    <property type="evidence" value="ECO:0007669"/>
    <property type="project" value="TreeGrafter"/>
</dbReference>
<reference evidence="6" key="1">
    <citation type="submission" date="2020-10" db="EMBL/GenBank/DDBJ databases">
        <authorList>
            <person name="Gilroy R."/>
        </authorList>
    </citation>
    <scope>NUCLEOTIDE SEQUENCE</scope>
    <source>
        <strain evidence="6">1383</strain>
    </source>
</reference>
<feature type="chain" id="PRO_5038745551" description="N-acetylmuramoyl-L-alanine amidase" evidence="4">
    <location>
        <begin position="33"/>
        <end position="393"/>
    </location>
</feature>
<evidence type="ECO:0000256" key="2">
    <source>
        <dbReference type="ARBA" id="ARBA00011901"/>
    </source>
</evidence>
<dbReference type="InterPro" id="IPR002508">
    <property type="entry name" value="MurNAc-LAA_cat"/>
</dbReference>
<comment type="caution">
    <text evidence="6">The sequence shown here is derived from an EMBL/GenBank/DDBJ whole genome shotgun (WGS) entry which is preliminary data.</text>
</comment>
<dbReference type="GO" id="GO:0009253">
    <property type="term" value="P:peptidoglycan catabolic process"/>
    <property type="evidence" value="ECO:0007669"/>
    <property type="project" value="InterPro"/>
</dbReference>
<gene>
    <name evidence="6" type="ORF">IAC44_04410</name>
</gene>
<evidence type="ECO:0000313" key="6">
    <source>
        <dbReference type="EMBL" id="HIT98064.1"/>
    </source>
</evidence>
<evidence type="ECO:0000256" key="1">
    <source>
        <dbReference type="ARBA" id="ARBA00001561"/>
    </source>
</evidence>
<dbReference type="Gene3D" id="3.40.630.40">
    <property type="entry name" value="Zn-dependent exopeptidases"/>
    <property type="match status" value="1"/>
</dbReference>
<protein>
    <recommendedName>
        <fullName evidence="2">N-acetylmuramoyl-L-alanine amidase</fullName>
        <ecNumber evidence="2">3.5.1.28</ecNumber>
    </recommendedName>
</protein>
<accession>A0A9D1HAN2</accession>
<dbReference type="GO" id="GO:0008745">
    <property type="term" value="F:N-acetylmuramoyl-L-alanine amidase activity"/>
    <property type="evidence" value="ECO:0007669"/>
    <property type="project" value="UniProtKB-EC"/>
</dbReference>
<dbReference type="EC" id="3.5.1.28" evidence="2"/>
<dbReference type="Pfam" id="PF01520">
    <property type="entry name" value="Amidase_3"/>
    <property type="match status" value="1"/>
</dbReference>
<sequence length="393" mass="43276">MRKDRFFAWGTRGWIGALLLLAAGFFPGQVHAQSPGEGKFIVVLDPGHGGKDPGTLGTRRTRIYEKHVVLAVAQKLRDMLQDSLPDVRVILTRDGDRYPSFKERVDAANKNRADLFVSIHCNAAGSSAACGAETYVMATNTSAANLEISKTENAPMLMEENYREVYRGFDPDDLESNIGKNIEQFANMKHSIAFAALAQEGMNRIGGRKDLGVKQAVLYVTYATIVPAVLVELGFLSNRTEESFLHSEHGQTLMARSLYDAIRKYKIRFYDVLEGNTSSASSIESVMSAVLADPSSEGQDRDAASAVQYCVQLTASPKALDVRTNVLLKKFRGVVYFRENGMYKYTTARVSRYAQAVEALADAREKGAKDAFIVAFRGDEKIDVARARSLSGE</sequence>
<dbReference type="PANTHER" id="PTHR30404">
    <property type="entry name" value="N-ACETYLMURAMOYL-L-ALANINE AMIDASE"/>
    <property type="match status" value="1"/>
</dbReference>
<feature type="signal peptide" evidence="4">
    <location>
        <begin position="1"/>
        <end position="32"/>
    </location>
</feature>
<dbReference type="SMART" id="SM00646">
    <property type="entry name" value="Ami_3"/>
    <property type="match status" value="1"/>
</dbReference>
<dbReference type="InterPro" id="IPR050695">
    <property type="entry name" value="N-acetylmuramoyl_amidase_3"/>
</dbReference>
<evidence type="ECO:0000256" key="3">
    <source>
        <dbReference type="ARBA" id="ARBA00022801"/>
    </source>
</evidence>
<dbReference type="SUPFAM" id="SSF53187">
    <property type="entry name" value="Zn-dependent exopeptidases"/>
    <property type="match status" value="1"/>
</dbReference>
<proteinExistence type="predicted"/>
<dbReference type="CDD" id="cd02696">
    <property type="entry name" value="MurNAc-LAA"/>
    <property type="match status" value="1"/>
</dbReference>
<name>A0A9D1HAN2_9FLAO</name>
<dbReference type="Proteomes" id="UP000824161">
    <property type="component" value="Unassembled WGS sequence"/>
</dbReference>